<keyword evidence="1" id="KW-0812">Transmembrane</keyword>
<feature type="domain" description="Protein-glutamine gamma-glutamyltransferase-like C-terminal" evidence="2">
    <location>
        <begin position="151"/>
        <end position="215"/>
    </location>
</feature>
<evidence type="ECO:0000259" key="2">
    <source>
        <dbReference type="Pfam" id="PF13559"/>
    </source>
</evidence>
<dbReference type="EMBL" id="JAUCGQ010000001">
    <property type="protein sequence ID" value="MDM7854922.1"/>
    <property type="molecule type" value="Genomic_DNA"/>
</dbReference>
<dbReference type="InterPro" id="IPR025403">
    <property type="entry name" value="TgpA-like_C"/>
</dbReference>
<comment type="caution">
    <text evidence="3">The sequence shown here is derived from an EMBL/GenBank/DDBJ whole genome shotgun (WGS) entry which is preliminary data.</text>
</comment>
<feature type="transmembrane region" description="Helical" evidence="1">
    <location>
        <begin position="72"/>
        <end position="95"/>
    </location>
</feature>
<dbReference type="Proteomes" id="UP001529338">
    <property type="component" value="Unassembled WGS sequence"/>
</dbReference>
<keyword evidence="1" id="KW-1133">Transmembrane helix</keyword>
<organism evidence="3 4">
    <name type="scientific">Cellulomonas alba</name>
    <dbReference type="NCBI Taxonomy" id="3053467"/>
    <lineage>
        <taxon>Bacteria</taxon>
        <taxon>Bacillati</taxon>
        <taxon>Actinomycetota</taxon>
        <taxon>Actinomycetes</taxon>
        <taxon>Micrococcales</taxon>
        <taxon>Cellulomonadaceae</taxon>
        <taxon>Cellulomonas</taxon>
    </lineage>
</organism>
<reference evidence="3 4" key="1">
    <citation type="submission" date="2023-06" db="EMBL/GenBank/DDBJ databases">
        <title>Cellulomonas sp. MW4 Whole genome sequence.</title>
        <authorList>
            <person name="Park S."/>
        </authorList>
    </citation>
    <scope>NUCLEOTIDE SEQUENCE [LARGE SCALE GENOMIC DNA]</scope>
    <source>
        <strain evidence="3 4">MW4</strain>
    </source>
</reference>
<dbReference type="RefSeq" id="WP_289454742.1">
    <property type="nucleotide sequence ID" value="NZ_JAUCGQ010000001.1"/>
</dbReference>
<sequence length="239" mass="24952">MTTSRRGQTPALVASLVVLVVLGAALAGPWHVRSHPFNGLFSGALDLPSLPAQQPLPTQTQAPAASGHDPFLSMYVVIGAIVGTILLVLVTRWLARVIRDHRPQVGADEADAGTETGVDRMATLPALAEGVQDARLALGQDVPPGDAVVAAWVALERAAQRTGVSRDPAQTPTEFTVAVLDETRADPAATRSLLELYLRARFSEHPLTAADVTAAGAYLETLSAGVGHRRRGDEPGAGA</sequence>
<gene>
    <name evidence="3" type="ORF">QRT04_08265</name>
</gene>
<dbReference type="Pfam" id="PF13559">
    <property type="entry name" value="DUF4129"/>
    <property type="match status" value="1"/>
</dbReference>
<name>A0ABT7SFG2_9CELL</name>
<proteinExistence type="predicted"/>
<keyword evidence="1" id="KW-0472">Membrane</keyword>
<evidence type="ECO:0000313" key="4">
    <source>
        <dbReference type="Proteomes" id="UP001529338"/>
    </source>
</evidence>
<evidence type="ECO:0000313" key="3">
    <source>
        <dbReference type="EMBL" id="MDM7854922.1"/>
    </source>
</evidence>
<accession>A0ABT7SFG2</accession>
<evidence type="ECO:0000256" key="1">
    <source>
        <dbReference type="SAM" id="Phobius"/>
    </source>
</evidence>
<protein>
    <submittedName>
        <fullName evidence="3">DUF4129 domain-containing protein</fullName>
    </submittedName>
</protein>
<keyword evidence="4" id="KW-1185">Reference proteome</keyword>